<dbReference type="AlphaFoldDB" id="A0A8J4DJA3"/>
<keyword evidence="2" id="KW-1185">Reference proteome</keyword>
<dbReference type="EMBL" id="BOOY01000025">
    <property type="protein sequence ID" value="GIJ03972.1"/>
    <property type="molecule type" value="Genomic_DNA"/>
</dbReference>
<sequence>MTASWPTASLTALRRGQLLVAEVPASTPGHRAWIAVYPRVGASGTGFNLVHREFDRTYSTTTGASVPPTG</sequence>
<reference evidence="1" key="1">
    <citation type="submission" date="2021-01" db="EMBL/GenBank/DDBJ databases">
        <title>Whole genome shotgun sequence of Spirilliplanes yamanashiensis NBRC 15828.</title>
        <authorList>
            <person name="Komaki H."/>
            <person name="Tamura T."/>
        </authorList>
    </citation>
    <scope>NUCLEOTIDE SEQUENCE</scope>
    <source>
        <strain evidence="1">NBRC 15828</strain>
    </source>
</reference>
<dbReference type="Proteomes" id="UP000652013">
    <property type="component" value="Unassembled WGS sequence"/>
</dbReference>
<evidence type="ECO:0000313" key="1">
    <source>
        <dbReference type="EMBL" id="GIJ03972.1"/>
    </source>
</evidence>
<name>A0A8J4DJA3_9ACTN</name>
<comment type="caution">
    <text evidence="1">The sequence shown here is derived from an EMBL/GenBank/DDBJ whole genome shotgun (WGS) entry which is preliminary data.</text>
</comment>
<protein>
    <submittedName>
        <fullName evidence="1">Uncharacterized protein</fullName>
    </submittedName>
</protein>
<gene>
    <name evidence="1" type="ORF">Sya03_33240</name>
</gene>
<evidence type="ECO:0000313" key="2">
    <source>
        <dbReference type="Proteomes" id="UP000652013"/>
    </source>
</evidence>
<proteinExistence type="predicted"/>
<accession>A0A8J4DJA3</accession>
<organism evidence="1 2">
    <name type="scientific">Spirilliplanes yamanashiensis</name>
    <dbReference type="NCBI Taxonomy" id="42233"/>
    <lineage>
        <taxon>Bacteria</taxon>
        <taxon>Bacillati</taxon>
        <taxon>Actinomycetota</taxon>
        <taxon>Actinomycetes</taxon>
        <taxon>Micromonosporales</taxon>
        <taxon>Micromonosporaceae</taxon>
        <taxon>Spirilliplanes</taxon>
    </lineage>
</organism>